<feature type="domain" description="Thioredoxin" evidence="8">
    <location>
        <begin position="1"/>
        <end position="104"/>
    </location>
</feature>
<keyword evidence="3" id="KW-0249">Electron transport</keyword>
<dbReference type="PIRSF" id="PIRSF000077">
    <property type="entry name" value="Thioredoxin"/>
    <property type="match status" value="1"/>
</dbReference>
<dbReference type="Pfam" id="PF00085">
    <property type="entry name" value="Thioredoxin"/>
    <property type="match status" value="1"/>
</dbReference>
<proteinExistence type="inferred from homology"/>
<dbReference type="PROSITE" id="PS51352">
    <property type="entry name" value="THIOREDOXIN_2"/>
    <property type="match status" value="1"/>
</dbReference>
<dbReference type="PANTHER" id="PTHR45663">
    <property type="entry name" value="GEO12009P1"/>
    <property type="match status" value="1"/>
</dbReference>
<dbReference type="STRING" id="29557.MGALLINA_03330"/>
<evidence type="ECO:0000313" key="9">
    <source>
        <dbReference type="EMBL" id="OAB49001.1"/>
    </source>
</evidence>
<feature type="disulfide bond" description="Redox-active" evidence="7">
    <location>
        <begin position="30"/>
        <end position="33"/>
    </location>
</feature>
<dbReference type="OrthoDB" id="9790390at2"/>
<dbReference type="InterPro" id="IPR013766">
    <property type="entry name" value="Thioredoxin_domain"/>
</dbReference>
<dbReference type="CDD" id="cd02947">
    <property type="entry name" value="TRX_family"/>
    <property type="match status" value="1"/>
</dbReference>
<sequence>MLHEINATEYLETVVPKKDDHVLVFHATWCGPCKMFKHTLDELSEKDNVNVYRIDIDKNIELAKEYKVNSIPHWFIIKNGEIVKQGLGYEPYPVFSQKVKEYLK</sequence>
<evidence type="ECO:0000256" key="1">
    <source>
        <dbReference type="ARBA" id="ARBA00008987"/>
    </source>
</evidence>
<evidence type="ECO:0000256" key="2">
    <source>
        <dbReference type="ARBA" id="ARBA00022448"/>
    </source>
</evidence>
<evidence type="ECO:0000256" key="7">
    <source>
        <dbReference type="PIRSR" id="PIRSR000077-4"/>
    </source>
</evidence>
<protein>
    <recommendedName>
        <fullName evidence="6">Thioredoxin</fullName>
    </recommendedName>
</protein>
<keyword evidence="4 7" id="KW-1015">Disulfide bond</keyword>
<keyword evidence="10" id="KW-1185">Reference proteome</keyword>
<dbReference type="GO" id="GO:0005737">
    <property type="term" value="C:cytoplasm"/>
    <property type="evidence" value="ECO:0007669"/>
    <property type="project" value="TreeGrafter"/>
</dbReference>
<evidence type="ECO:0000256" key="3">
    <source>
        <dbReference type="ARBA" id="ARBA00022982"/>
    </source>
</evidence>
<name>A0A168RHT1_9BACT</name>
<dbReference type="InterPro" id="IPR036249">
    <property type="entry name" value="Thioredoxin-like_sf"/>
</dbReference>
<keyword evidence="2" id="KW-0813">Transport</keyword>
<gene>
    <name evidence="9" type="primary">trxA_1</name>
    <name evidence="9" type="ORF">MGALLINA_03330</name>
</gene>
<organism evidence="9 10">
    <name type="scientific">Mycoplasmopsis gallinarum</name>
    <dbReference type="NCBI Taxonomy" id="29557"/>
    <lineage>
        <taxon>Bacteria</taxon>
        <taxon>Bacillati</taxon>
        <taxon>Mycoplasmatota</taxon>
        <taxon>Mycoplasmoidales</taxon>
        <taxon>Metamycoplasmataceae</taxon>
        <taxon>Mycoplasmopsis</taxon>
    </lineage>
</organism>
<evidence type="ECO:0000256" key="4">
    <source>
        <dbReference type="ARBA" id="ARBA00023157"/>
    </source>
</evidence>
<dbReference type="RefSeq" id="WP_063626123.1">
    <property type="nucleotide sequence ID" value="NZ_LVLH01000028.1"/>
</dbReference>
<dbReference type="AlphaFoldDB" id="A0A168RHT1"/>
<evidence type="ECO:0000313" key="10">
    <source>
        <dbReference type="Proteomes" id="UP000076983"/>
    </source>
</evidence>
<evidence type="ECO:0000256" key="5">
    <source>
        <dbReference type="ARBA" id="ARBA00023284"/>
    </source>
</evidence>
<evidence type="ECO:0000259" key="8">
    <source>
        <dbReference type="PROSITE" id="PS51352"/>
    </source>
</evidence>
<dbReference type="GO" id="GO:0015035">
    <property type="term" value="F:protein-disulfide reductase activity"/>
    <property type="evidence" value="ECO:0007669"/>
    <property type="project" value="InterPro"/>
</dbReference>
<dbReference type="PANTHER" id="PTHR45663:SF11">
    <property type="entry name" value="GEO12009P1"/>
    <property type="match status" value="1"/>
</dbReference>
<comment type="caution">
    <text evidence="9">The sequence shown here is derived from an EMBL/GenBank/DDBJ whole genome shotgun (WGS) entry which is preliminary data.</text>
</comment>
<comment type="similarity">
    <text evidence="1 6">Belongs to the thioredoxin family.</text>
</comment>
<accession>A0A168RHT1</accession>
<dbReference type="Proteomes" id="UP000076983">
    <property type="component" value="Unassembled WGS sequence"/>
</dbReference>
<dbReference type="SUPFAM" id="SSF52833">
    <property type="entry name" value="Thioredoxin-like"/>
    <property type="match status" value="1"/>
</dbReference>
<dbReference type="PROSITE" id="PS00194">
    <property type="entry name" value="THIOREDOXIN_1"/>
    <property type="match status" value="1"/>
</dbReference>
<keyword evidence="5 7" id="KW-0676">Redox-active center</keyword>
<evidence type="ECO:0000256" key="6">
    <source>
        <dbReference type="PIRNR" id="PIRNR000077"/>
    </source>
</evidence>
<dbReference type="InterPro" id="IPR017937">
    <property type="entry name" value="Thioredoxin_CS"/>
</dbReference>
<reference evidence="9 10" key="1">
    <citation type="submission" date="2016-03" db="EMBL/GenBank/DDBJ databases">
        <title>Genome sequence of Mycoplasma gallinarum strain Mgn_IPT.</title>
        <authorList>
            <person name="Yacoub E."/>
            <person name="Sirand-Pugnet P."/>
            <person name="Barre A."/>
            <person name="Maurier F."/>
            <person name="Blanchard A."/>
            <person name="Ben Abdelmoumen B.M."/>
        </authorList>
    </citation>
    <scope>NUCLEOTIDE SEQUENCE [LARGE SCALE GENOMIC DNA]</scope>
    <source>
        <strain evidence="9 10">Mgn_IPT</strain>
    </source>
</reference>
<dbReference type="PATRIC" id="fig|29557.3.peg.317"/>
<dbReference type="EMBL" id="LVLH01000028">
    <property type="protein sequence ID" value="OAB49001.1"/>
    <property type="molecule type" value="Genomic_DNA"/>
</dbReference>
<dbReference type="InterPro" id="IPR005746">
    <property type="entry name" value="Thioredoxin"/>
</dbReference>
<dbReference type="Gene3D" id="3.40.30.10">
    <property type="entry name" value="Glutaredoxin"/>
    <property type="match status" value="1"/>
</dbReference>